<evidence type="ECO:0000256" key="8">
    <source>
        <dbReference type="ARBA" id="ARBA00022989"/>
    </source>
</evidence>
<evidence type="ECO:0000256" key="5">
    <source>
        <dbReference type="ARBA" id="ARBA00022679"/>
    </source>
</evidence>
<dbReference type="RefSeq" id="WP_078453178.1">
    <property type="nucleotide sequence ID" value="NZ_MPNX01000013.1"/>
</dbReference>
<dbReference type="GO" id="GO:0005886">
    <property type="term" value="C:plasma membrane"/>
    <property type="evidence" value="ECO:0007669"/>
    <property type="project" value="TreeGrafter"/>
</dbReference>
<evidence type="ECO:0000256" key="6">
    <source>
        <dbReference type="ARBA" id="ARBA00022692"/>
    </source>
</evidence>
<reference evidence="12 13" key="1">
    <citation type="submission" date="2016-11" db="EMBL/GenBank/DDBJ databases">
        <title>Mixed transmission modes and dynamic genome evolution in an obligate animal-bacterial symbiosis.</title>
        <authorList>
            <person name="Russell S.L."/>
            <person name="Corbett-Detig R.B."/>
            <person name="Cavanaugh C.M."/>
        </authorList>
    </citation>
    <scope>NUCLEOTIDE SEQUENCE [LARGE SCALE GENOMIC DNA]</scope>
    <source>
        <strain evidence="12">MA-KB16</strain>
    </source>
</reference>
<evidence type="ECO:0000256" key="1">
    <source>
        <dbReference type="ARBA" id="ARBA00000085"/>
    </source>
</evidence>
<dbReference type="InterPro" id="IPR003594">
    <property type="entry name" value="HATPase_dom"/>
</dbReference>
<name>A0A1T2CRP9_SOVGS</name>
<dbReference type="PANTHER" id="PTHR45436">
    <property type="entry name" value="SENSOR HISTIDINE KINASE YKOH"/>
    <property type="match status" value="1"/>
</dbReference>
<dbReference type="Pfam" id="PF02518">
    <property type="entry name" value="HATPase_c"/>
    <property type="match status" value="1"/>
</dbReference>
<evidence type="ECO:0000256" key="4">
    <source>
        <dbReference type="ARBA" id="ARBA00022553"/>
    </source>
</evidence>
<feature type="domain" description="Histidine kinase" evidence="11">
    <location>
        <begin position="241"/>
        <end position="443"/>
    </location>
</feature>
<sequence length="443" mass="49939">MKSLERQLHFWLALSLIILMAIIWMTGNLAIRNLTENFAASRLQHDGESLIAALDFSRGSDARLRWRRLNQVYNQPYSGHYYIILIENNAAPLYSRSLWDSTLEIPTLSIGESRRLHLNGPSNQKLLVWVKGFRKQNVNFTLAIAEDLTAISEQQNHFQMYFAILALAGLAGLLAIQRVVVRRAVQKLGPVREEIRRLADGETGNLSEDVPSEVLPLVQEFNHLLLLMSQRVVRSRNALGNLAHALKGPLSFLVQYFDDQPSSSHSKQDTQAREQLERIEKLMERELKRARLVGKGVAGQQFDSQQELPDLIGLLRQIHAGRNLSIEYSIKNDIPLFGDREDMLELIGNLLDNACKWAASTVKCSVGDHDAIYRITIEDDGEGLSTSRLDELVKRGVRLDESTEGHGLGLAIVKDIVDLYDGNIEFNRSEKFGGLKVTVSLPR</sequence>
<keyword evidence="7" id="KW-0418">Kinase</keyword>
<evidence type="ECO:0000313" key="13">
    <source>
        <dbReference type="Proteomes" id="UP000190962"/>
    </source>
</evidence>
<evidence type="ECO:0000256" key="10">
    <source>
        <dbReference type="SAM" id="Phobius"/>
    </source>
</evidence>
<dbReference type="SMART" id="SM00387">
    <property type="entry name" value="HATPase_c"/>
    <property type="match status" value="1"/>
</dbReference>
<dbReference type="InterPro" id="IPR050428">
    <property type="entry name" value="TCS_sensor_his_kinase"/>
</dbReference>
<protein>
    <recommendedName>
        <fullName evidence="3">histidine kinase</fullName>
        <ecNumber evidence="3">2.7.13.3</ecNumber>
    </recommendedName>
</protein>
<feature type="transmembrane region" description="Helical" evidence="10">
    <location>
        <begin position="12"/>
        <end position="31"/>
    </location>
</feature>
<dbReference type="InterPro" id="IPR004358">
    <property type="entry name" value="Sig_transdc_His_kin-like_C"/>
</dbReference>
<dbReference type="Gene3D" id="3.30.565.10">
    <property type="entry name" value="Histidine kinase-like ATPase, C-terminal domain"/>
    <property type="match status" value="1"/>
</dbReference>
<dbReference type="GO" id="GO:0004673">
    <property type="term" value="F:protein histidine kinase activity"/>
    <property type="evidence" value="ECO:0007669"/>
    <property type="project" value="UniProtKB-EC"/>
</dbReference>
<comment type="caution">
    <text evidence="12">The sequence shown here is derived from an EMBL/GenBank/DDBJ whole genome shotgun (WGS) entry which is preliminary data.</text>
</comment>
<proteinExistence type="predicted"/>
<comment type="catalytic activity">
    <reaction evidence="1">
        <text>ATP + protein L-histidine = ADP + protein N-phospho-L-histidine.</text>
        <dbReference type="EC" id="2.7.13.3"/>
    </reaction>
</comment>
<evidence type="ECO:0000256" key="2">
    <source>
        <dbReference type="ARBA" id="ARBA00004370"/>
    </source>
</evidence>
<feature type="transmembrane region" description="Helical" evidence="10">
    <location>
        <begin position="158"/>
        <end position="176"/>
    </location>
</feature>
<dbReference type="InterPro" id="IPR036890">
    <property type="entry name" value="HATPase_C_sf"/>
</dbReference>
<evidence type="ECO:0000256" key="3">
    <source>
        <dbReference type="ARBA" id="ARBA00012438"/>
    </source>
</evidence>
<dbReference type="EC" id="2.7.13.3" evidence="3"/>
<gene>
    <name evidence="12" type="ORF">BOV88_09305</name>
</gene>
<dbReference type="AlphaFoldDB" id="A0A1T2CRP9"/>
<dbReference type="GO" id="GO:0000160">
    <property type="term" value="P:phosphorelay signal transduction system"/>
    <property type="evidence" value="ECO:0007669"/>
    <property type="project" value="TreeGrafter"/>
</dbReference>
<dbReference type="InterPro" id="IPR005467">
    <property type="entry name" value="His_kinase_dom"/>
</dbReference>
<keyword evidence="6 10" id="KW-0812">Transmembrane</keyword>
<dbReference type="PRINTS" id="PR00344">
    <property type="entry name" value="BCTRLSENSOR"/>
</dbReference>
<evidence type="ECO:0000256" key="9">
    <source>
        <dbReference type="ARBA" id="ARBA00023136"/>
    </source>
</evidence>
<comment type="subcellular location">
    <subcellularLocation>
        <location evidence="2">Membrane</location>
    </subcellularLocation>
</comment>
<evidence type="ECO:0000256" key="7">
    <source>
        <dbReference type="ARBA" id="ARBA00022777"/>
    </source>
</evidence>
<keyword evidence="5" id="KW-0808">Transferase</keyword>
<dbReference type="Proteomes" id="UP000190962">
    <property type="component" value="Unassembled WGS sequence"/>
</dbReference>
<dbReference type="SUPFAM" id="SSF55874">
    <property type="entry name" value="ATPase domain of HSP90 chaperone/DNA topoisomerase II/histidine kinase"/>
    <property type="match status" value="1"/>
</dbReference>
<evidence type="ECO:0000313" key="12">
    <source>
        <dbReference type="EMBL" id="OOY34637.1"/>
    </source>
</evidence>
<accession>A0A1T2CRP9</accession>
<evidence type="ECO:0000259" key="11">
    <source>
        <dbReference type="PROSITE" id="PS50109"/>
    </source>
</evidence>
<dbReference type="PANTHER" id="PTHR45436:SF5">
    <property type="entry name" value="SENSOR HISTIDINE KINASE TRCS"/>
    <property type="match status" value="1"/>
</dbReference>
<organism evidence="12 13">
    <name type="scientific">Solemya velum gill symbiont</name>
    <dbReference type="NCBI Taxonomy" id="2340"/>
    <lineage>
        <taxon>Bacteria</taxon>
        <taxon>Pseudomonadati</taxon>
        <taxon>Pseudomonadota</taxon>
        <taxon>Gammaproteobacteria</taxon>
        <taxon>sulfur-oxidizing symbionts</taxon>
    </lineage>
</organism>
<dbReference type="EMBL" id="MPNX01000013">
    <property type="protein sequence ID" value="OOY34637.1"/>
    <property type="molecule type" value="Genomic_DNA"/>
</dbReference>
<keyword evidence="4" id="KW-0597">Phosphoprotein</keyword>
<keyword evidence="9 10" id="KW-0472">Membrane</keyword>
<dbReference type="PROSITE" id="PS50109">
    <property type="entry name" value="HIS_KIN"/>
    <property type="match status" value="1"/>
</dbReference>
<keyword evidence="8 10" id="KW-1133">Transmembrane helix</keyword>